<keyword evidence="4" id="KW-1133">Transmembrane helix</keyword>
<dbReference type="RefSeq" id="WP_425307922.1">
    <property type="nucleotide sequence ID" value="NZ_CP154795.1"/>
</dbReference>
<evidence type="ECO:0000313" key="7">
    <source>
        <dbReference type="Proteomes" id="UP001442841"/>
    </source>
</evidence>
<proteinExistence type="predicted"/>
<dbReference type="EMBL" id="CP154795">
    <property type="protein sequence ID" value="XAN06493.1"/>
    <property type="molecule type" value="Genomic_DNA"/>
</dbReference>
<dbReference type="SUPFAM" id="SSF52540">
    <property type="entry name" value="P-loop containing nucleoside triphosphate hydrolases"/>
    <property type="match status" value="1"/>
</dbReference>
<dbReference type="InterPro" id="IPR005702">
    <property type="entry name" value="Wzc-like_C"/>
</dbReference>
<dbReference type="Proteomes" id="UP001442841">
    <property type="component" value="Chromosome"/>
</dbReference>
<dbReference type="InterPro" id="IPR002586">
    <property type="entry name" value="CobQ/CobB/MinD/ParA_Nub-bd_dom"/>
</dbReference>
<keyword evidence="4" id="KW-0472">Membrane</keyword>
<accession>A0ABZ3FKC5</accession>
<evidence type="ECO:0000256" key="4">
    <source>
        <dbReference type="SAM" id="Phobius"/>
    </source>
</evidence>
<dbReference type="PANTHER" id="PTHR32309">
    <property type="entry name" value="TYROSINE-PROTEIN KINASE"/>
    <property type="match status" value="1"/>
</dbReference>
<keyword evidence="7" id="KW-1185">Reference proteome</keyword>
<evidence type="ECO:0000256" key="1">
    <source>
        <dbReference type="ARBA" id="ARBA00022741"/>
    </source>
</evidence>
<keyword evidence="2" id="KW-0067">ATP-binding</keyword>
<feature type="domain" description="CobQ/CobB/MinD/ParA nucleotide binding" evidence="5">
    <location>
        <begin position="294"/>
        <end position="334"/>
    </location>
</feature>
<feature type="region of interest" description="Disordered" evidence="3">
    <location>
        <begin position="469"/>
        <end position="578"/>
    </location>
</feature>
<dbReference type="Gene3D" id="3.40.50.300">
    <property type="entry name" value="P-loop containing nucleotide triphosphate hydrolases"/>
    <property type="match status" value="1"/>
</dbReference>
<dbReference type="InterPro" id="IPR027417">
    <property type="entry name" value="P-loop_NTPase"/>
</dbReference>
<evidence type="ECO:0000256" key="3">
    <source>
        <dbReference type="SAM" id="MobiDB-lite"/>
    </source>
</evidence>
<dbReference type="CDD" id="cd05387">
    <property type="entry name" value="BY-kinase"/>
    <property type="match status" value="1"/>
</dbReference>
<reference evidence="6 7" key="1">
    <citation type="submission" date="2024-04" db="EMBL/GenBank/DDBJ databases">
        <title>Isolation of an actinomycete strain from pig manure.</title>
        <authorList>
            <person name="Gong T."/>
            <person name="Yu Z."/>
            <person name="An M."/>
            <person name="Wei C."/>
            <person name="Yang W."/>
            <person name="Liu L."/>
        </authorList>
    </citation>
    <scope>NUCLEOTIDE SEQUENCE [LARGE SCALE GENOMIC DNA]</scope>
    <source>
        <strain evidence="6 7">ZF39</strain>
    </source>
</reference>
<keyword evidence="1" id="KW-0547">Nucleotide-binding</keyword>
<protein>
    <recommendedName>
        <fullName evidence="5">CobQ/CobB/MinD/ParA nucleotide binding domain-containing protein</fullName>
    </recommendedName>
</protein>
<evidence type="ECO:0000256" key="2">
    <source>
        <dbReference type="ARBA" id="ARBA00022840"/>
    </source>
</evidence>
<name>A0ABZ3FKC5_9ACTN</name>
<dbReference type="InterPro" id="IPR050445">
    <property type="entry name" value="Bact_polysacc_biosynth/exp"/>
</dbReference>
<gene>
    <name evidence="6" type="ORF">AADG42_03935</name>
</gene>
<dbReference type="PANTHER" id="PTHR32309:SF31">
    <property type="entry name" value="CAPSULAR EXOPOLYSACCHARIDE FAMILY"/>
    <property type="match status" value="1"/>
</dbReference>
<keyword evidence="4" id="KW-0812">Transmembrane</keyword>
<evidence type="ECO:0000313" key="6">
    <source>
        <dbReference type="EMBL" id="XAN06493.1"/>
    </source>
</evidence>
<evidence type="ECO:0000259" key="5">
    <source>
        <dbReference type="Pfam" id="PF01656"/>
    </source>
</evidence>
<feature type="transmembrane region" description="Helical" evidence="4">
    <location>
        <begin position="182"/>
        <end position="200"/>
    </location>
</feature>
<feature type="compositionally biased region" description="Basic and acidic residues" evidence="3">
    <location>
        <begin position="551"/>
        <end position="564"/>
    </location>
</feature>
<dbReference type="Pfam" id="PF01656">
    <property type="entry name" value="CbiA"/>
    <property type="match status" value="1"/>
</dbReference>
<organism evidence="6 7">
    <name type="scientific">Ammonicoccus fulvus</name>
    <dbReference type="NCBI Taxonomy" id="3138240"/>
    <lineage>
        <taxon>Bacteria</taxon>
        <taxon>Bacillati</taxon>
        <taxon>Actinomycetota</taxon>
        <taxon>Actinomycetes</taxon>
        <taxon>Propionibacteriales</taxon>
        <taxon>Propionibacteriaceae</taxon>
        <taxon>Ammonicoccus</taxon>
    </lineage>
</organism>
<sequence>MTLHEYWKVIRHRWILILLCTLLLAGVAWLITPATTDTTRKVGSYTATTTLLVGSRANAATPQGSFTENVSLGRVALFVTTGEVPKRAAAALNYRDDPALLAAGLTVAPVDEAQALTISTVASDGQRAADVANTFARETVRYFDEGHTGTGNTQLTVLQEATPIPNESRVGFALPAGKLPRTLLGALLGLLIGFGIALILDRLDSRLRTRQEVHDALRLPVIAQVPRLRRSDRLPGKLAVVAEPLGEYANGYRAARTALMHIPGQTVEGEWAPKRAAGGDPDAAESGPAKVILVTSAFESEGKTTSVANLAASFAETGQSVLVLDCDLRSPDTHNHFDVPQGAGISDFLVQGGNGPIDGLIRPTNVPGVHIMTAGTRLDHPAALTSRVGPMLAQARELADVVLVDTAPLLAASDVFDVLPLVDTVMLVVRSGRLTGPAGQRVSELLGRFQVPVTGAILLGAPARRSEGYGTRYGYGYGDDPRKKERKARAAARPNSTPSERALARMRVTDAGPGPGAPSRSADPQASAPAPNSMPFEDPPTHKVPTQPRSGDLHARATDPELQRGPETSVTVRPDSAD</sequence>